<reference evidence="1" key="1">
    <citation type="submission" date="2020-03" db="EMBL/GenBank/DDBJ databases">
        <title>The deep terrestrial virosphere.</title>
        <authorList>
            <person name="Holmfeldt K."/>
            <person name="Nilsson E."/>
            <person name="Simone D."/>
            <person name="Lopez-Fernandez M."/>
            <person name="Wu X."/>
            <person name="de Brujin I."/>
            <person name="Lundin D."/>
            <person name="Andersson A."/>
            <person name="Bertilsson S."/>
            <person name="Dopson M."/>
        </authorList>
    </citation>
    <scope>NUCLEOTIDE SEQUENCE</scope>
    <source>
        <strain evidence="1">MM415B02635</strain>
    </source>
</reference>
<gene>
    <name evidence="1" type="ORF">MM415B02635_0023</name>
</gene>
<organism evidence="1">
    <name type="scientific">viral metagenome</name>
    <dbReference type="NCBI Taxonomy" id="1070528"/>
    <lineage>
        <taxon>unclassified sequences</taxon>
        <taxon>metagenomes</taxon>
        <taxon>organismal metagenomes</taxon>
    </lineage>
</organism>
<evidence type="ECO:0000313" key="1">
    <source>
        <dbReference type="EMBL" id="QJA88984.1"/>
    </source>
</evidence>
<protein>
    <submittedName>
        <fullName evidence="1">Uncharacterized protein</fullName>
    </submittedName>
</protein>
<dbReference type="EMBL" id="MT142815">
    <property type="protein sequence ID" value="QJA88984.1"/>
    <property type="molecule type" value="Genomic_DNA"/>
</dbReference>
<proteinExistence type="predicted"/>
<accession>A0A6M3L6A3</accession>
<name>A0A6M3L6A3_9ZZZZ</name>
<dbReference type="AlphaFoldDB" id="A0A6M3L6A3"/>
<sequence>MRSKNIYFNIVSDIHYKASIMKDVKRLSKKQLLELVNSKCPNPSEADDWAYKVFLAKNYLSFEDKHHWNH</sequence>